<dbReference type="InterPro" id="IPR011333">
    <property type="entry name" value="SKP1/BTB/POZ_sf"/>
</dbReference>
<dbReference type="EMBL" id="BTSX01000005">
    <property type="protein sequence ID" value="GMT01643.1"/>
    <property type="molecule type" value="Genomic_DNA"/>
</dbReference>
<dbReference type="Pfam" id="PF00651">
    <property type="entry name" value="BTB"/>
    <property type="match status" value="1"/>
</dbReference>
<dbReference type="AlphaFoldDB" id="A0AAV5U5J2"/>
<reference evidence="2" key="1">
    <citation type="submission" date="2023-10" db="EMBL/GenBank/DDBJ databases">
        <title>Genome assembly of Pristionchus species.</title>
        <authorList>
            <person name="Yoshida K."/>
            <person name="Sommer R.J."/>
        </authorList>
    </citation>
    <scope>NUCLEOTIDE SEQUENCE</scope>
    <source>
        <strain evidence="2">RS0144</strain>
    </source>
</reference>
<accession>A0AAV5U5J2</accession>
<dbReference type="Gene3D" id="3.30.710.10">
    <property type="entry name" value="Potassium Channel Kv1.1, Chain A"/>
    <property type="match status" value="1"/>
</dbReference>
<dbReference type="PANTHER" id="PTHR22744">
    <property type="entry name" value="HELIX LOOP HELIX PROTEIN 21-RELATED"/>
    <property type="match status" value="1"/>
</dbReference>
<comment type="caution">
    <text evidence="2">The sequence shown here is derived from an EMBL/GenBank/DDBJ whole genome shotgun (WGS) entry which is preliminary data.</text>
</comment>
<keyword evidence="3" id="KW-1185">Reference proteome</keyword>
<dbReference type="CDD" id="cd18186">
    <property type="entry name" value="BTB_POZ_ZBTB_KLHL-like"/>
    <property type="match status" value="1"/>
</dbReference>
<evidence type="ECO:0000313" key="3">
    <source>
        <dbReference type="Proteomes" id="UP001432027"/>
    </source>
</evidence>
<dbReference type="SUPFAM" id="SSF54695">
    <property type="entry name" value="POZ domain"/>
    <property type="match status" value="1"/>
</dbReference>
<dbReference type="PROSITE" id="PS50097">
    <property type="entry name" value="BTB"/>
    <property type="match status" value="1"/>
</dbReference>
<feature type="non-terminal residue" evidence="2">
    <location>
        <position position="1"/>
    </location>
</feature>
<organism evidence="2 3">
    <name type="scientific">Pristionchus entomophagus</name>
    <dbReference type="NCBI Taxonomy" id="358040"/>
    <lineage>
        <taxon>Eukaryota</taxon>
        <taxon>Metazoa</taxon>
        <taxon>Ecdysozoa</taxon>
        <taxon>Nematoda</taxon>
        <taxon>Chromadorea</taxon>
        <taxon>Rhabditida</taxon>
        <taxon>Rhabditina</taxon>
        <taxon>Diplogasteromorpha</taxon>
        <taxon>Diplogasteroidea</taxon>
        <taxon>Neodiplogasteridae</taxon>
        <taxon>Pristionchus</taxon>
    </lineage>
</organism>
<evidence type="ECO:0000259" key="1">
    <source>
        <dbReference type="PROSITE" id="PS50097"/>
    </source>
</evidence>
<proteinExistence type="predicted"/>
<feature type="domain" description="BTB" evidence="1">
    <location>
        <begin position="22"/>
        <end position="89"/>
    </location>
</feature>
<gene>
    <name evidence="2" type="ORF">PENTCL1PPCAC_23817</name>
</gene>
<dbReference type="SMART" id="SM00225">
    <property type="entry name" value="BTB"/>
    <property type="match status" value="1"/>
</dbReference>
<dbReference type="PANTHER" id="PTHR22744:SF14">
    <property type="entry name" value="BTB DOMAIN-CONTAINING PROTEIN-RELATED"/>
    <property type="match status" value="1"/>
</dbReference>
<evidence type="ECO:0000313" key="2">
    <source>
        <dbReference type="EMBL" id="GMT01643.1"/>
    </source>
</evidence>
<protein>
    <recommendedName>
        <fullName evidence="1">BTB domain-containing protein</fullName>
    </recommendedName>
</protein>
<dbReference type="InterPro" id="IPR000210">
    <property type="entry name" value="BTB/POZ_dom"/>
</dbReference>
<sequence>LFSNVQTPILDLSKLTSPNEMGNVTLVVGGRKLLVSKEYLAIHSPFFAAMFYGKFAEKRKEEVEIKGVIYEEFLDLLHLIFVRTLEITNRTLLHVLKLADRFQTESVMDLALKHLAQTNGFDTAKKTSHC</sequence>
<dbReference type="Proteomes" id="UP001432027">
    <property type="component" value="Unassembled WGS sequence"/>
</dbReference>
<name>A0AAV5U5J2_9BILA</name>